<evidence type="ECO:0000313" key="1">
    <source>
        <dbReference type="EMBL" id="SUQ37454.1"/>
    </source>
</evidence>
<dbReference type="EMBL" id="UHJG01000003">
    <property type="protein sequence ID" value="SUQ37454.1"/>
    <property type="molecule type" value="Genomic_DNA"/>
</dbReference>
<gene>
    <name evidence="1" type="ORF">NCTC10476_03582</name>
</gene>
<dbReference type="GeneID" id="66881280"/>
<proteinExistence type="predicted"/>
<dbReference type="Proteomes" id="UP000255169">
    <property type="component" value="Unassembled WGS sequence"/>
</dbReference>
<dbReference type="AlphaFoldDB" id="A0A0A8V7S1"/>
<reference evidence="1 2" key="1">
    <citation type="submission" date="2018-06" db="EMBL/GenBank/DDBJ databases">
        <authorList>
            <consortium name="Pathogen Informatics"/>
            <person name="Doyle S."/>
        </authorList>
    </citation>
    <scope>NUCLEOTIDE SEQUENCE [LARGE SCALE GENOMIC DNA]</scope>
    <source>
        <strain evidence="1 2">NCTC10476</strain>
    </source>
</reference>
<dbReference type="RefSeq" id="WP_004722021.1">
    <property type="nucleotide sequence ID" value="NZ_CCYO01000042.1"/>
</dbReference>
<accession>A0A0A8V7S1</accession>
<dbReference type="OrthoDB" id="6504594at2"/>
<sequence length="120" mass="13586">MFASITGKEGFGYQFEKIRNAIADPSQGNIHAATRLGLDTLARQYASFEQELDAAGELADWAYDLATYRHAIDTLQGFFSGNPRGLSERDARIYYHYLETEHEQFCHIAEEIAQEHGRAL</sequence>
<organism evidence="1 2">
    <name type="scientific">Yersinia ruckeri</name>
    <dbReference type="NCBI Taxonomy" id="29486"/>
    <lineage>
        <taxon>Bacteria</taxon>
        <taxon>Pseudomonadati</taxon>
        <taxon>Pseudomonadota</taxon>
        <taxon>Gammaproteobacteria</taxon>
        <taxon>Enterobacterales</taxon>
        <taxon>Yersiniaceae</taxon>
        <taxon>Yersinia</taxon>
    </lineage>
</organism>
<evidence type="ECO:0000313" key="2">
    <source>
        <dbReference type="Proteomes" id="UP000255169"/>
    </source>
</evidence>
<protein>
    <submittedName>
        <fullName evidence="1">Uncharacterized protein</fullName>
    </submittedName>
</protein>
<name>A0A0A8V7S1_YERRU</name>
<keyword evidence="2" id="KW-1185">Reference proteome</keyword>